<reference evidence="6 7" key="1">
    <citation type="submission" date="2019-07" db="EMBL/GenBank/DDBJ databases">
        <title>Aquicoccus porphyridii gen. nov., sp. nov., isolated from a small marine red alga, Porphyridium marinum.</title>
        <authorList>
            <person name="Liu L."/>
        </authorList>
    </citation>
    <scope>NUCLEOTIDE SEQUENCE [LARGE SCALE GENOMIC DNA]</scope>
    <source>
        <strain evidence="6 7">L1 8-17</strain>
    </source>
</reference>
<dbReference type="GO" id="GO:0003700">
    <property type="term" value="F:DNA-binding transcription factor activity"/>
    <property type="evidence" value="ECO:0007669"/>
    <property type="project" value="InterPro"/>
</dbReference>
<dbReference type="InterPro" id="IPR036390">
    <property type="entry name" value="WH_DNA-bd_sf"/>
</dbReference>
<evidence type="ECO:0000256" key="3">
    <source>
        <dbReference type="ARBA" id="ARBA00023163"/>
    </source>
</evidence>
<dbReference type="AlphaFoldDB" id="A0A5A9ZHY3"/>
<evidence type="ECO:0000256" key="1">
    <source>
        <dbReference type="ARBA" id="ARBA00023015"/>
    </source>
</evidence>
<evidence type="ECO:0000313" key="7">
    <source>
        <dbReference type="Proteomes" id="UP000325291"/>
    </source>
</evidence>
<keyword evidence="2 6" id="KW-0238">DNA-binding</keyword>
<dbReference type="InterPro" id="IPR036388">
    <property type="entry name" value="WH-like_DNA-bd_sf"/>
</dbReference>
<feature type="region of interest" description="Disordered" evidence="4">
    <location>
        <begin position="159"/>
        <end position="187"/>
    </location>
</feature>
<evidence type="ECO:0000256" key="4">
    <source>
        <dbReference type="SAM" id="MobiDB-lite"/>
    </source>
</evidence>
<dbReference type="InterPro" id="IPR023187">
    <property type="entry name" value="Tscrpt_reg_MarR-type_CS"/>
</dbReference>
<dbReference type="InterPro" id="IPR039422">
    <property type="entry name" value="MarR/SlyA-like"/>
</dbReference>
<comment type="caution">
    <text evidence="6">The sequence shown here is derived from an EMBL/GenBank/DDBJ whole genome shotgun (WGS) entry which is preliminary data.</text>
</comment>
<dbReference type="EMBL" id="VINQ01000004">
    <property type="protein sequence ID" value="KAA0916616.1"/>
    <property type="molecule type" value="Genomic_DNA"/>
</dbReference>
<dbReference type="PANTHER" id="PTHR33164:SF105">
    <property type="entry name" value="TRANSCRIPTIONAL REPRESSOR PROTEIN-RELATED"/>
    <property type="match status" value="1"/>
</dbReference>
<keyword evidence="3" id="KW-0804">Transcription</keyword>
<dbReference type="GO" id="GO:0006950">
    <property type="term" value="P:response to stress"/>
    <property type="evidence" value="ECO:0007669"/>
    <property type="project" value="TreeGrafter"/>
</dbReference>
<protein>
    <submittedName>
        <fullName evidence="6">Winged helix DNA-binding protein</fullName>
    </submittedName>
</protein>
<dbReference type="InterPro" id="IPR011991">
    <property type="entry name" value="ArsR-like_HTH"/>
</dbReference>
<evidence type="ECO:0000256" key="2">
    <source>
        <dbReference type="ARBA" id="ARBA00023125"/>
    </source>
</evidence>
<name>A0A5A9ZHY3_9RHOB</name>
<keyword evidence="1" id="KW-0805">Transcription regulation</keyword>
<organism evidence="6 7">
    <name type="scientific">Aquicoccus porphyridii</name>
    <dbReference type="NCBI Taxonomy" id="1852029"/>
    <lineage>
        <taxon>Bacteria</taxon>
        <taxon>Pseudomonadati</taxon>
        <taxon>Pseudomonadota</taxon>
        <taxon>Alphaproteobacteria</taxon>
        <taxon>Rhodobacterales</taxon>
        <taxon>Paracoccaceae</taxon>
        <taxon>Aquicoccus</taxon>
    </lineage>
</organism>
<evidence type="ECO:0000259" key="5">
    <source>
        <dbReference type="PROSITE" id="PS50995"/>
    </source>
</evidence>
<gene>
    <name evidence="6" type="ORF">FLO80_07250</name>
</gene>
<dbReference type="Gene3D" id="1.10.10.10">
    <property type="entry name" value="Winged helix-like DNA-binding domain superfamily/Winged helix DNA-binding domain"/>
    <property type="match status" value="1"/>
</dbReference>
<keyword evidence="7" id="KW-1185">Reference proteome</keyword>
<dbReference type="Proteomes" id="UP000325291">
    <property type="component" value="Unassembled WGS sequence"/>
</dbReference>
<sequence>MNETTEETTDHLDVARIMAAECLCFRARRAARAITRAYDTALRPTGLQATQVTMMNVIALGPEGAQPMGRLSEILAIDLSTLSRNLRALEKAGLVGIGRSDTDRRVRVARLTEAGKARLSDALPLWKKAHGEIVATLGDETAAALHAVLDATTLAMAAAGQGQAGEDQAKQDQAKPDQAGDVTDRAK</sequence>
<dbReference type="CDD" id="cd00090">
    <property type="entry name" value="HTH_ARSR"/>
    <property type="match status" value="1"/>
</dbReference>
<dbReference type="GO" id="GO:0003677">
    <property type="term" value="F:DNA binding"/>
    <property type="evidence" value="ECO:0007669"/>
    <property type="project" value="UniProtKB-KW"/>
</dbReference>
<dbReference type="PANTHER" id="PTHR33164">
    <property type="entry name" value="TRANSCRIPTIONAL REGULATOR, MARR FAMILY"/>
    <property type="match status" value="1"/>
</dbReference>
<dbReference type="Pfam" id="PF12802">
    <property type="entry name" value="MarR_2"/>
    <property type="match status" value="1"/>
</dbReference>
<dbReference type="SUPFAM" id="SSF46785">
    <property type="entry name" value="Winged helix' DNA-binding domain"/>
    <property type="match status" value="1"/>
</dbReference>
<evidence type="ECO:0000313" key="6">
    <source>
        <dbReference type="EMBL" id="KAA0916616.1"/>
    </source>
</evidence>
<dbReference type="PROSITE" id="PS01117">
    <property type="entry name" value="HTH_MARR_1"/>
    <property type="match status" value="1"/>
</dbReference>
<dbReference type="InterPro" id="IPR000835">
    <property type="entry name" value="HTH_MarR-typ"/>
</dbReference>
<feature type="domain" description="HTH marR-type" evidence="5">
    <location>
        <begin position="20"/>
        <end position="154"/>
    </location>
</feature>
<dbReference type="PROSITE" id="PS50995">
    <property type="entry name" value="HTH_MARR_2"/>
    <property type="match status" value="1"/>
</dbReference>
<proteinExistence type="predicted"/>
<dbReference type="SMART" id="SM00347">
    <property type="entry name" value="HTH_MARR"/>
    <property type="match status" value="1"/>
</dbReference>
<accession>A0A5A9ZHY3</accession>
<dbReference type="RefSeq" id="WP_111365122.1">
    <property type="nucleotide sequence ID" value="NZ_VINQ01000004.1"/>
</dbReference>